<dbReference type="RefSeq" id="WP_169148477.1">
    <property type="nucleotide sequence ID" value="NZ_JABBGA010000042.1"/>
</dbReference>
<accession>A0A848G9L5</accession>
<keyword evidence="3" id="KW-1185">Reference proteome</keyword>
<dbReference type="Pfam" id="PF12392">
    <property type="entry name" value="DUF3656"/>
    <property type="match status" value="1"/>
</dbReference>
<dbReference type="AlphaFoldDB" id="A0A848G9L5"/>
<dbReference type="PROSITE" id="PS01276">
    <property type="entry name" value="PEPTIDASE_U32"/>
    <property type="match status" value="1"/>
</dbReference>
<dbReference type="Pfam" id="PF01136">
    <property type="entry name" value="Peptidase_U32"/>
    <property type="match status" value="1"/>
</dbReference>
<gene>
    <name evidence="2" type="ORF">HHL15_24820</name>
</gene>
<dbReference type="PANTHER" id="PTHR30217:SF10">
    <property type="entry name" value="23S RRNA 5-HYDROXYCYTIDINE C2501 SYNTHASE"/>
    <property type="match status" value="1"/>
</dbReference>
<dbReference type="Proteomes" id="UP000580043">
    <property type="component" value="Unassembled WGS sequence"/>
</dbReference>
<evidence type="ECO:0000313" key="3">
    <source>
        <dbReference type="Proteomes" id="UP000580043"/>
    </source>
</evidence>
<comment type="caution">
    <text evidence="2">The sequence shown here is derived from an EMBL/GenBank/DDBJ whole genome shotgun (WGS) entry which is preliminary data.</text>
</comment>
<evidence type="ECO:0000313" key="2">
    <source>
        <dbReference type="EMBL" id="NML28978.1"/>
    </source>
</evidence>
<dbReference type="InterPro" id="IPR051454">
    <property type="entry name" value="RNA/ubiquinone_mod_enzymes"/>
</dbReference>
<dbReference type="PANTHER" id="PTHR30217">
    <property type="entry name" value="PEPTIDASE U32 FAMILY"/>
    <property type="match status" value="1"/>
</dbReference>
<reference evidence="2 3" key="1">
    <citation type="submission" date="2020-04" db="EMBL/GenBank/DDBJ databases">
        <title>Zoogloea sp. G-4-1-14 isolated from soil.</title>
        <authorList>
            <person name="Dahal R.H."/>
        </authorList>
    </citation>
    <scope>NUCLEOTIDE SEQUENCE [LARGE SCALE GENOMIC DNA]</scope>
    <source>
        <strain evidence="2 3">G-4-1-14</strain>
    </source>
</reference>
<protein>
    <submittedName>
        <fullName evidence="2">U32 family peptidase</fullName>
    </submittedName>
</protein>
<feature type="domain" description="Peptidase U32 collagenase" evidence="1">
    <location>
        <begin position="393"/>
        <end position="508"/>
    </location>
</feature>
<organism evidence="2 3">
    <name type="scientific">Zoogloea dura</name>
    <dbReference type="NCBI Taxonomy" id="2728840"/>
    <lineage>
        <taxon>Bacteria</taxon>
        <taxon>Pseudomonadati</taxon>
        <taxon>Pseudomonadota</taxon>
        <taxon>Betaproteobacteria</taxon>
        <taxon>Rhodocyclales</taxon>
        <taxon>Zoogloeaceae</taxon>
        <taxon>Zoogloea</taxon>
    </lineage>
</organism>
<dbReference type="InterPro" id="IPR020988">
    <property type="entry name" value="Pept_U32_collagenase"/>
</dbReference>
<dbReference type="EMBL" id="JABBGA010000042">
    <property type="protein sequence ID" value="NML28978.1"/>
    <property type="molecule type" value="Genomic_DNA"/>
</dbReference>
<name>A0A848G9L5_9RHOO</name>
<dbReference type="InterPro" id="IPR001539">
    <property type="entry name" value="Peptidase_U32"/>
</dbReference>
<evidence type="ECO:0000259" key="1">
    <source>
        <dbReference type="Pfam" id="PF12392"/>
    </source>
</evidence>
<proteinExistence type="predicted"/>
<sequence>MIHSRKQLELLAPARNADIGIEAVNHGADAVYIGGPAFGARANAENTVADIERLARHAHRFGARVFVACNTILHDEEVEGASALIRQLYEAGTDALIVQDMGLLELDLPPIQLHASTQTDIRHPEKARFLQDVGFSQIVLAREMSLTEIRKVAAATDCALEFFVHGALCVAFSGQCYISHAHTGRSANRGECSQACRLPYDLADKDGNLVASNQHLLSMKDNNQSANLRALAEAGISSFKIEGRYKDMAYVKNITAHYRLLLDEIMEESPEYSRTSAGRSTFLFTPLADKTFNRGATDYFVNGRTQEADIGAFDSPKFVGEPVGSVIRLDGKQRRYFDTTSAVELHNGDGITFYDRKGELVGLRVNRAEKIGEDFRVHTAEPLPADLFPGSGLFRNRDHEFERMLEKKSAERRIAVDLLLTETPEGFALTLTDETGVSATAALPHAKEPAKDAERAVTGLKDSLGKLGATIFSAREITLELSAAWFLPAGAVNALRRDAVEALEAARLAALPPLPRRAAVEPPAPYPQTELSYLANVLNQKARDFYHRHGVALIEAAYEANEHTDDASLMITKHCLRYSFNLCPKEVKGIRPDPMTLINGKEKLTLRFDCKRCEMHVVGRIRQSVLDTPAVPVKFHAKVPDGFHAPH</sequence>